<protein>
    <submittedName>
        <fullName evidence="1">Uncharacterized protein</fullName>
    </submittedName>
</protein>
<evidence type="ECO:0000313" key="2">
    <source>
        <dbReference type="Proteomes" id="UP000478052"/>
    </source>
</evidence>
<accession>A0A6G0ZKC4</accession>
<proteinExistence type="predicted"/>
<organism evidence="1 2">
    <name type="scientific">Aphis craccivora</name>
    <name type="common">Cowpea aphid</name>
    <dbReference type="NCBI Taxonomy" id="307492"/>
    <lineage>
        <taxon>Eukaryota</taxon>
        <taxon>Metazoa</taxon>
        <taxon>Ecdysozoa</taxon>
        <taxon>Arthropoda</taxon>
        <taxon>Hexapoda</taxon>
        <taxon>Insecta</taxon>
        <taxon>Pterygota</taxon>
        <taxon>Neoptera</taxon>
        <taxon>Paraneoptera</taxon>
        <taxon>Hemiptera</taxon>
        <taxon>Sternorrhyncha</taxon>
        <taxon>Aphidomorpha</taxon>
        <taxon>Aphidoidea</taxon>
        <taxon>Aphididae</taxon>
        <taxon>Aphidini</taxon>
        <taxon>Aphis</taxon>
        <taxon>Aphis</taxon>
    </lineage>
</organism>
<dbReference type="AlphaFoldDB" id="A0A6G0ZKC4"/>
<keyword evidence="2" id="KW-1185">Reference proteome</keyword>
<name>A0A6G0ZKC4_APHCR</name>
<evidence type="ECO:0000313" key="1">
    <source>
        <dbReference type="EMBL" id="KAF0771463.1"/>
    </source>
</evidence>
<dbReference type="Proteomes" id="UP000478052">
    <property type="component" value="Unassembled WGS sequence"/>
</dbReference>
<sequence>MEVKSKHVLIVFKKIEKNKKKKKMTEKQKFLRKTSFRPNRFFLYGCNSKNNHYKYLKFLPHRNDKDLFSNDFKYLLVLKKRLQFKFYK</sequence>
<dbReference type="EMBL" id="VUJU01000290">
    <property type="protein sequence ID" value="KAF0771463.1"/>
    <property type="molecule type" value="Genomic_DNA"/>
</dbReference>
<comment type="caution">
    <text evidence="1">The sequence shown here is derived from an EMBL/GenBank/DDBJ whole genome shotgun (WGS) entry which is preliminary data.</text>
</comment>
<reference evidence="1 2" key="1">
    <citation type="submission" date="2019-08" db="EMBL/GenBank/DDBJ databases">
        <title>Whole genome of Aphis craccivora.</title>
        <authorList>
            <person name="Voronova N.V."/>
            <person name="Shulinski R.S."/>
            <person name="Bandarenka Y.V."/>
            <person name="Zhorov D.G."/>
            <person name="Warner D."/>
        </authorList>
    </citation>
    <scope>NUCLEOTIDE SEQUENCE [LARGE SCALE GENOMIC DNA]</scope>
    <source>
        <strain evidence="1">180601</strain>
        <tissue evidence="1">Whole Body</tissue>
    </source>
</reference>
<gene>
    <name evidence="1" type="ORF">FWK35_00004589</name>
</gene>